<dbReference type="EMBL" id="AL445065">
    <property type="protein sequence ID" value="CAC11844.1"/>
    <property type="molecule type" value="Genomic_DNA"/>
</dbReference>
<dbReference type="AlphaFoldDB" id="Q9HK95"/>
<sequence>MFISKIPTESSRKTTDPMSEYFGFRNHLNVSIDEKWRGYKTLLFLLAANPRVKVADVLYVFKEREKGGSKIVNGFRFIRTYMTEILLVTRVEHRYKT</sequence>
<gene>
    <name evidence="1" type="ordered locus">Ta0706</name>
</gene>
<dbReference type="KEGG" id="tac:Ta0706"/>
<protein>
    <submittedName>
        <fullName evidence="1">Uncharacterized protein</fullName>
    </submittedName>
</protein>
<dbReference type="STRING" id="273075.gene:9571926"/>
<dbReference type="InParanoid" id="Q9HK95"/>
<keyword evidence="2" id="KW-1185">Reference proteome</keyword>
<evidence type="ECO:0000313" key="1">
    <source>
        <dbReference type="EMBL" id="CAC11844.1"/>
    </source>
</evidence>
<proteinExistence type="predicted"/>
<dbReference type="HOGENOM" id="CLU_2340323_0_0_2"/>
<dbReference type="eggNOG" id="arCOG00895">
    <property type="taxonomic scope" value="Archaea"/>
</dbReference>
<organism evidence="1 2">
    <name type="scientific">Thermoplasma acidophilum (strain ATCC 25905 / DSM 1728 / JCM 9062 / NBRC 15155 / AMRC-C165)</name>
    <dbReference type="NCBI Taxonomy" id="273075"/>
    <lineage>
        <taxon>Archaea</taxon>
        <taxon>Methanobacteriati</taxon>
        <taxon>Thermoplasmatota</taxon>
        <taxon>Thermoplasmata</taxon>
        <taxon>Thermoplasmatales</taxon>
        <taxon>Thermoplasmataceae</taxon>
        <taxon>Thermoplasma</taxon>
    </lineage>
</organism>
<name>Q9HK95_THEAC</name>
<evidence type="ECO:0000313" key="2">
    <source>
        <dbReference type="Proteomes" id="UP000001024"/>
    </source>
</evidence>
<accession>Q9HK95</accession>
<dbReference type="PaxDb" id="273075-Ta0706"/>
<reference evidence="1 2" key="1">
    <citation type="journal article" date="2000" name="Nature">
        <title>The genome sequence of the thermoacidophilic scavenger Thermoplasma acidophilum.</title>
        <authorList>
            <person name="Ruepp A."/>
            <person name="Graml W."/>
            <person name="Santos-Martinez M.L."/>
            <person name="Koretke K.K."/>
            <person name="Volker C."/>
            <person name="Mewes H.W."/>
            <person name="Frishman D."/>
            <person name="Stocker S."/>
            <person name="Lupas A.N."/>
            <person name="Baumeister W."/>
        </authorList>
    </citation>
    <scope>NUCLEOTIDE SEQUENCE [LARGE SCALE GENOMIC DNA]</scope>
    <source>
        <strain evidence="2">ATCC 25905 / DSM 1728 / JCM 9062 / NBRC 15155 / AMRC-C165</strain>
    </source>
</reference>
<dbReference type="DNASU" id="1456274"/>
<dbReference type="EnsemblBacteria" id="CAC11844">
    <property type="protein sequence ID" value="CAC11844"/>
    <property type="gene ID" value="CAC11844"/>
</dbReference>
<dbReference type="Proteomes" id="UP000001024">
    <property type="component" value="Chromosome"/>
</dbReference>